<feature type="transmembrane region" description="Helical" evidence="1">
    <location>
        <begin position="307"/>
        <end position="328"/>
    </location>
</feature>
<keyword evidence="1" id="KW-1133">Transmembrane helix</keyword>
<keyword evidence="1" id="KW-0472">Membrane</keyword>
<dbReference type="AlphaFoldDB" id="A0A1D3LA25"/>
<reference evidence="2 3" key="1">
    <citation type="submission" date="2016-08" db="EMBL/GenBank/DDBJ databases">
        <authorList>
            <consortium name="Pathogen Informatics"/>
        </authorList>
    </citation>
    <scope>NUCLEOTIDE SEQUENCE [LARGE SCALE GENOMIC DNA]</scope>
    <source>
        <strain evidence="2 3">CB</strain>
    </source>
</reference>
<name>A0A1D3LA25_PLACU</name>
<proteinExistence type="predicted"/>
<dbReference type="Proteomes" id="UP000195489">
    <property type="component" value="Unassembled WGS sequence"/>
</dbReference>
<protein>
    <submittedName>
        <fullName evidence="2">CIR protein</fullName>
    </submittedName>
</protein>
<organism evidence="2 3">
    <name type="scientific">Plasmodium chabaudi chabaudi</name>
    <dbReference type="NCBI Taxonomy" id="31271"/>
    <lineage>
        <taxon>Eukaryota</taxon>
        <taxon>Sar</taxon>
        <taxon>Alveolata</taxon>
        <taxon>Apicomplexa</taxon>
        <taxon>Aconoidasida</taxon>
        <taxon>Haemosporida</taxon>
        <taxon>Plasmodiidae</taxon>
        <taxon>Plasmodium</taxon>
        <taxon>Plasmodium (Vinckeia)</taxon>
    </lineage>
</organism>
<evidence type="ECO:0000313" key="2">
    <source>
        <dbReference type="EMBL" id="SCL93394.1"/>
    </source>
</evidence>
<dbReference type="InterPro" id="IPR006477">
    <property type="entry name" value="Yir_bir_cir"/>
</dbReference>
<dbReference type="Pfam" id="PF06022">
    <property type="entry name" value="Cir_Bir_Yir"/>
    <property type="match status" value="1"/>
</dbReference>
<accession>A0A1D3LA25</accession>
<dbReference type="EMBL" id="FMIM01000414">
    <property type="protein sequence ID" value="SCL93394.1"/>
    <property type="molecule type" value="Genomic_DNA"/>
</dbReference>
<evidence type="ECO:0000256" key="1">
    <source>
        <dbReference type="SAM" id="Phobius"/>
    </source>
</evidence>
<gene>
    <name evidence="2" type="ORF">PCHCB_000548000</name>
</gene>
<evidence type="ECO:0000313" key="3">
    <source>
        <dbReference type="Proteomes" id="UP000195489"/>
    </source>
</evidence>
<sequence>MSKEVCKVINDIEKNILFDSKSQIYEFKNDIFKAYCPYEDSRKRGGKRQCDSNGKILGAAFIALLNNLDNVEDYEENLKKDILSEYAILWLSYKNDQNPNRLIGVDTVYEMLTRNDWFREHYNSIKDKKKIMKIYFSYLNKLYGLLKGICDTINKCNDSPNTDECAKHAKKCVQLYHDCVKEGPKNYDYCHPYCSVLSNLKNDYEKFRKKYNENKENKLPEFTMPNGVESCKSLCRKKEQKLDIEELETEDSEMDIFTEDSLSDQPSTEVIDSREKTVSEKEDHMDGSKTITFQTVIPTSINNANKLPYIAVPFILVSIILGISYKYLTHGGRKRSNAKKKMKTIINLCDVNKTKKEVTNGSAENI</sequence>
<keyword evidence="1" id="KW-0812">Transmembrane</keyword>